<evidence type="ECO:0000313" key="1">
    <source>
        <dbReference type="EMBL" id="CAG8728400.1"/>
    </source>
</evidence>
<comment type="caution">
    <text evidence="1">The sequence shown here is derived from an EMBL/GenBank/DDBJ whole genome shotgun (WGS) entry which is preliminary data.</text>
</comment>
<reference evidence="1" key="1">
    <citation type="submission" date="2021-06" db="EMBL/GenBank/DDBJ databases">
        <authorList>
            <person name="Kallberg Y."/>
            <person name="Tangrot J."/>
            <person name="Rosling A."/>
        </authorList>
    </citation>
    <scope>NUCLEOTIDE SEQUENCE</scope>
    <source>
        <strain evidence="1">CL356</strain>
    </source>
</reference>
<feature type="non-terminal residue" evidence="1">
    <location>
        <position position="377"/>
    </location>
</feature>
<evidence type="ECO:0000313" key="2">
    <source>
        <dbReference type="Proteomes" id="UP000789525"/>
    </source>
</evidence>
<dbReference type="EMBL" id="CAJVPT010041645">
    <property type="protein sequence ID" value="CAG8728400.1"/>
    <property type="molecule type" value="Genomic_DNA"/>
</dbReference>
<dbReference type="Proteomes" id="UP000789525">
    <property type="component" value="Unassembled WGS sequence"/>
</dbReference>
<keyword evidence="2" id="KW-1185">Reference proteome</keyword>
<sequence length="377" mass="43368">MKRTIRISRRGVVANRPQYQTTHSEDDVSRFLYTPPIHHLPPEILSMIFSLTVDQLDWASRTLLGSICRRWREVAINTKSLWNKIPIAEVKDTDCFFRTNGMYPCSEFLQIILERASGSPITVDIDASTKFYECILAALHGVMLDISSLLLSFERDDEEYFPGLDWDIRHLRLPSLRSLNIDCRRIYLSQTVDPFFKRLLDIAVQSRMVEQLDLILNCDTSLLVPPHEIFSKARCLKLYLTREYLESCEQSALGLTMNMNLETSEDCLRSLQHPISLSAFQHLHIKPLGLFLKCITSPRLYSIETYYYKRDENSQLAMLKSVASQLREMTLGLLEYSPVLSGCPVPFPQLRELCVKSDFSADLASLLILASNLEYLL</sequence>
<protein>
    <submittedName>
        <fullName evidence="1">1237_t:CDS:1</fullName>
    </submittedName>
</protein>
<gene>
    <name evidence="1" type="ORF">ACOLOM_LOCUS11489</name>
</gene>
<organism evidence="1 2">
    <name type="scientific">Acaulospora colombiana</name>
    <dbReference type="NCBI Taxonomy" id="27376"/>
    <lineage>
        <taxon>Eukaryota</taxon>
        <taxon>Fungi</taxon>
        <taxon>Fungi incertae sedis</taxon>
        <taxon>Mucoromycota</taxon>
        <taxon>Glomeromycotina</taxon>
        <taxon>Glomeromycetes</taxon>
        <taxon>Diversisporales</taxon>
        <taxon>Acaulosporaceae</taxon>
        <taxon>Acaulospora</taxon>
    </lineage>
</organism>
<accession>A0ACA9Q0A3</accession>
<proteinExistence type="predicted"/>
<name>A0ACA9Q0A3_9GLOM</name>